<dbReference type="Proteomes" id="UP001353858">
    <property type="component" value="Unassembled WGS sequence"/>
</dbReference>
<feature type="region of interest" description="Disordered" evidence="1">
    <location>
        <begin position="208"/>
        <end position="227"/>
    </location>
</feature>
<sequence>MATCISRLLCITLFLLAYVQLGSSSLRCYTCKSQFNGDCDDARGRTLPDEGCENSKLVKAFPQAGSSYVCVVHRMSQSDDPNLSVVRGCAPDHYCDLFPNSNECLVCHTSFCNSSSIMVPSIIISDKEGDKDDGWDRFFAGDEDILAVDNEITEIVEFSARINMSGNPGPSRMHPDDSGFEKWCTDLLEDEDCVISDEDEDPDFIIESEHDSDSEMSAGEEGDENLDTGPGISFLCYDCELDKCSQNLTDMSRRPCEENKHCIRIVNPETEVVVRRGCAEKGLCDVFAECSMCNEELCNASSQIVPFLGIMSFLGIILAKLYVV</sequence>
<evidence type="ECO:0000256" key="1">
    <source>
        <dbReference type="SAM" id="MobiDB-lite"/>
    </source>
</evidence>
<reference evidence="4" key="1">
    <citation type="submission" date="2023-01" db="EMBL/GenBank/DDBJ databases">
        <title>Key to firefly adult light organ development and bioluminescence: homeobox transcription factors regulate luciferase expression and transportation to peroxisome.</title>
        <authorList>
            <person name="Fu X."/>
        </authorList>
    </citation>
    <scope>NUCLEOTIDE SEQUENCE [LARGE SCALE GENOMIC DNA]</scope>
</reference>
<evidence type="ECO:0000256" key="2">
    <source>
        <dbReference type="SAM" id="SignalP"/>
    </source>
</evidence>
<feature type="compositionally biased region" description="Acidic residues" evidence="1">
    <location>
        <begin position="214"/>
        <end position="226"/>
    </location>
</feature>
<feature type="signal peptide" evidence="2">
    <location>
        <begin position="1"/>
        <end position="24"/>
    </location>
</feature>
<comment type="caution">
    <text evidence="3">The sequence shown here is derived from an EMBL/GenBank/DDBJ whole genome shotgun (WGS) entry which is preliminary data.</text>
</comment>
<gene>
    <name evidence="3" type="ORF">RN001_013390</name>
</gene>
<organism evidence="3 4">
    <name type="scientific">Aquatica leii</name>
    <dbReference type="NCBI Taxonomy" id="1421715"/>
    <lineage>
        <taxon>Eukaryota</taxon>
        <taxon>Metazoa</taxon>
        <taxon>Ecdysozoa</taxon>
        <taxon>Arthropoda</taxon>
        <taxon>Hexapoda</taxon>
        <taxon>Insecta</taxon>
        <taxon>Pterygota</taxon>
        <taxon>Neoptera</taxon>
        <taxon>Endopterygota</taxon>
        <taxon>Coleoptera</taxon>
        <taxon>Polyphaga</taxon>
        <taxon>Elateriformia</taxon>
        <taxon>Elateroidea</taxon>
        <taxon>Lampyridae</taxon>
        <taxon>Luciolinae</taxon>
        <taxon>Aquatica</taxon>
    </lineage>
</organism>
<evidence type="ECO:0000313" key="4">
    <source>
        <dbReference type="Proteomes" id="UP001353858"/>
    </source>
</evidence>
<feature type="chain" id="PRO_5042845855" description="Protein sleepless" evidence="2">
    <location>
        <begin position="25"/>
        <end position="324"/>
    </location>
</feature>
<protein>
    <recommendedName>
        <fullName evidence="5">Protein sleepless</fullName>
    </recommendedName>
</protein>
<keyword evidence="4" id="KW-1185">Reference proteome</keyword>
<dbReference type="EMBL" id="JARPUR010000006">
    <property type="protein sequence ID" value="KAK4874030.1"/>
    <property type="molecule type" value="Genomic_DNA"/>
</dbReference>
<name>A0AAN7NWB7_9COLE</name>
<proteinExistence type="predicted"/>
<dbReference type="AlphaFoldDB" id="A0AAN7NWB7"/>
<evidence type="ECO:0008006" key="5">
    <source>
        <dbReference type="Google" id="ProtNLM"/>
    </source>
</evidence>
<keyword evidence="2" id="KW-0732">Signal</keyword>
<accession>A0AAN7NWB7</accession>
<evidence type="ECO:0000313" key="3">
    <source>
        <dbReference type="EMBL" id="KAK4874030.1"/>
    </source>
</evidence>